<name>A0A7R6PSA3_9BACT</name>
<evidence type="ECO:0000313" key="1">
    <source>
        <dbReference type="EMBL" id="BBB33431.1"/>
    </source>
</evidence>
<sequence>MKLRFLFLFFLCFSLFAQILPLKGNRYDYLVDFDKKKVFCGVEEFDFDSDKKCGYFFVWDKSLFLFEKGKVINLNEKKESGEIKNSLLPDADYLPYSIQDLVKGNLLFIPIKTGFAVFDLKKGEIKGSLSCVFDKTERDIVLPEVKTGNDRIFLVFNKRVEVFNDFEKEKTLHIDNALFFTVSAGKDFFSILSVEKPGGLFSIKTVLKSYDYKFNLLNKKEIDVFPKNIYEINGNFVFEKKEISVFSLFGSKKIHIVRTDLKNGKIKEYSFSLSHKRRHVFPLYYGKKIFLIAQCKDGKVYLLDLYRDKKRKTDKKVYYDYDFLKGKKGGVFYEENGNNYFPVKFELSLISRIF</sequence>
<dbReference type="EMBL" id="AP017470">
    <property type="protein sequence ID" value="BBB33431.1"/>
    <property type="molecule type" value="Genomic_DNA"/>
</dbReference>
<organism evidence="1 2">
    <name type="scientific">Thermotomaculum hydrothermale</name>
    <dbReference type="NCBI Taxonomy" id="981385"/>
    <lineage>
        <taxon>Bacteria</taxon>
        <taxon>Pseudomonadati</taxon>
        <taxon>Acidobacteriota</taxon>
        <taxon>Holophagae</taxon>
        <taxon>Thermotomaculales</taxon>
        <taxon>Thermotomaculaceae</taxon>
        <taxon>Thermotomaculum</taxon>
    </lineage>
</organism>
<reference evidence="1 2" key="1">
    <citation type="journal article" date="2012" name="Extremophiles">
        <title>Thermotomaculum hydrothermale gen. nov., sp. nov., a novel heterotrophic thermophile within the phylum Acidobacteria from a deep-sea hydrothermal vent chimney in the Southern Okinawa Trough.</title>
        <authorList>
            <person name="Izumi H."/>
            <person name="Nunoura T."/>
            <person name="Miyazaki M."/>
            <person name="Mino S."/>
            <person name="Toki T."/>
            <person name="Takai K."/>
            <person name="Sako Y."/>
            <person name="Sawabe T."/>
            <person name="Nakagawa S."/>
        </authorList>
    </citation>
    <scope>NUCLEOTIDE SEQUENCE [LARGE SCALE GENOMIC DNA]</scope>
    <source>
        <strain evidence="1 2">AC55</strain>
    </source>
</reference>
<dbReference type="AlphaFoldDB" id="A0A7R6PSA3"/>
<accession>A0A7R6PSA3</accession>
<protein>
    <submittedName>
        <fullName evidence="1">Uncharacterized protein</fullName>
    </submittedName>
</protein>
<gene>
    <name evidence="1" type="ORF">TTHT_1988</name>
</gene>
<dbReference type="KEGG" id="thyd:TTHT_1988"/>
<dbReference type="RefSeq" id="WP_201327740.1">
    <property type="nucleotide sequence ID" value="NZ_AP017470.1"/>
</dbReference>
<dbReference type="Proteomes" id="UP000595564">
    <property type="component" value="Chromosome"/>
</dbReference>
<keyword evidence="2" id="KW-1185">Reference proteome</keyword>
<evidence type="ECO:0000313" key="2">
    <source>
        <dbReference type="Proteomes" id="UP000595564"/>
    </source>
</evidence>
<proteinExistence type="predicted"/>